<dbReference type="AlphaFoldDB" id="A0A2H0NGU3"/>
<dbReference type="Proteomes" id="UP000230707">
    <property type="component" value="Unassembled WGS sequence"/>
</dbReference>
<feature type="transmembrane region" description="Helical" evidence="1">
    <location>
        <begin position="78"/>
        <end position="99"/>
    </location>
</feature>
<feature type="signal peptide" evidence="2">
    <location>
        <begin position="1"/>
        <end position="21"/>
    </location>
</feature>
<reference evidence="3 4" key="1">
    <citation type="submission" date="2017-09" db="EMBL/GenBank/DDBJ databases">
        <title>Depth-based differentiation of microbial function through sediment-hosted aquifers and enrichment of novel symbionts in the deep terrestrial subsurface.</title>
        <authorList>
            <person name="Probst A.J."/>
            <person name="Ladd B."/>
            <person name="Jarett J.K."/>
            <person name="Geller-Mcgrath D.E."/>
            <person name="Sieber C.M."/>
            <person name="Emerson J.B."/>
            <person name="Anantharaman K."/>
            <person name="Thomas B.C."/>
            <person name="Malmstrom R."/>
            <person name="Stieglmeier M."/>
            <person name="Klingl A."/>
            <person name="Woyke T."/>
            <person name="Ryan C.M."/>
            <person name="Banfield J.F."/>
        </authorList>
    </citation>
    <scope>NUCLEOTIDE SEQUENCE [LARGE SCALE GENOMIC DNA]</scope>
    <source>
        <strain evidence="3">CG11_big_fil_rev_8_21_14_0_20_37_11</strain>
    </source>
</reference>
<organism evidence="3 4">
    <name type="scientific">Candidatus Gottesmanbacteria bacterium CG11_big_fil_rev_8_21_14_0_20_37_11</name>
    <dbReference type="NCBI Taxonomy" id="1974575"/>
    <lineage>
        <taxon>Bacteria</taxon>
        <taxon>Candidatus Gottesmaniibacteriota</taxon>
    </lineage>
</organism>
<gene>
    <name evidence="3" type="ORF">COV53_04645</name>
</gene>
<keyword evidence="1" id="KW-1133">Transmembrane helix</keyword>
<comment type="caution">
    <text evidence="3">The sequence shown here is derived from an EMBL/GenBank/DDBJ whole genome shotgun (WGS) entry which is preliminary data.</text>
</comment>
<accession>A0A2H0NGU3</accession>
<feature type="chain" id="PRO_5013607770" evidence="2">
    <location>
        <begin position="22"/>
        <end position="166"/>
    </location>
</feature>
<feature type="transmembrane region" description="Helical" evidence="1">
    <location>
        <begin position="111"/>
        <end position="128"/>
    </location>
</feature>
<evidence type="ECO:0000256" key="1">
    <source>
        <dbReference type="SAM" id="Phobius"/>
    </source>
</evidence>
<feature type="transmembrane region" description="Helical" evidence="1">
    <location>
        <begin position="45"/>
        <end position="66"/>
    </location>
</feature>
<sequence length="166" mass="18527">MIKMILLIIVFLLAMPAKVMAVCPVCTIAIGAGVGLSRYFGIDDTVTGIWIGGLILSSGLWFSNWLKHKNIFVKNQTILSVIGFYLLTLVPLYMSNVLGHYLNTLWGVDKLILGIATGSAMFLASIGLDKYLRIKKQGKVLFYYQRVILPVFLLIISSLIFYFITK</sequence>
<evidence type="ECO:0000313" key="4">
    <source>
        <dbReference type="Proteomes" id="UP000230707"/>
    </source>
</evidence>
<dbReference type="EMBL" id="PCWS01000102">
    <property type="protein sequence ID" value="PIR08118.1"/>
    <property type="molecule type" value="Genomic_DNA"/>
</dbReference>
<proteinExistence type="predicted"/>
<keyword evidence="1" id="KW-0812">Transmembrane</keyword>
<keyword evidence="1" id="KW-0472">Membrane</keyword>
<keyword evidence="2" id="KW-0732">Signal</keyword>
<feature type="transmembrane region" description="Helical" evidence="1">
    <location>
        <begin position="140"/>
        <end position="164"/>
    </location>
</feature>
<evidence type="ECO:0000256" key="2">
    <source>
        <dbReference type="SAM" id="SignalP"/>
    </source>
</evidence>
<evidence type="ECO:0000313" key="3">
    <source>
        <dbReference type="EMBL" id="PIR08118.1"/>
    </source>
</evidence>
<protein>
    <submittedName>
        <fullName evidence="3">Uncharacterized protein</fullName>
    </submittedName>
</protein>
<name>A0A2H0NGU3_9BACT</name>